<dbReference type="AlphaFoldDB" id="A0AAV7KL99"/>
<sequence length="202" mass="23349">MATEENFILTTTTENSSEVRTPPYPPLCYELKLVPPVIYQSRALRIEFRNYYVNEISIRAIFERDDATHYFVLVDSYSLMPNCHTEQGSHDRFDIALELPESSINLCKIQIFCYQLSQNWCSWRLNNIKLFSITESILQVKSKVDIEHEDTNDTVKLIKSLTSVLQDNITSSNRTDNIDTNTKLTPPITGPCYNIQLLLCDQ</sequence>
<dbReference type="EMBL" id="JAKMXF010000022">
    <property type="protein sequence ID" value="KAI6660934.1"/>
    <property type="molecule type" value="Genomic_DNA"/>
</dbReference>
<organism evidence="1 2">
    <name type="scientific">Oopsacas minuta</name>
    <dbReference type="NCBI Taxonomy" id="111878"/>
    <lineage>
        <taxon>Eukaryota</taxon>
        <taxon>Metazoa</taxon>
        <taxon>Porifera</taxon>
        <taxon>Hexactinellida</taxon>
        <taxon>Hexasterophora</taxon>
        <taxon>Lyssacinosida</taxon>
        <taxon>Leucopsacidae</taxon>
        <taxon>Oopsacas</taxon>
    </lineage>
</organism>
<comment type="caution">
    <text evidence="1">The sequence shown here is derived from an EMBL/GenBank/DDBJ whole genome shotgun (WGS) entry which is preliminary data.</text>
</comment>
<dbReference type="InterPro" id="IPR040235">
    <property type="entry name" value="Nicolin-1"/>
</dbReference>
<dbReference type="PANTHER" id="PTHR31239:SF2">
    <property type="entry name" value="NICOLIN-1"/>
    <property type="match status" value="1"/>
</dbReference>
<protein>
    <recommendedName>
        <fullName evidence="3">CBM21 domain-containing protein</fullName>
    </recommendedName>
</protein>
<proteinExistence type="predicted"/>
<evidence type="ECO:0000313" key="2">
    <source>
        <dbReference type="Proteomes" id="UP001165289"/>
    </source>
</evidence>
<dbReference type="Proteomes" id="UP001165289">
    <property type="component" value="Unassembled WGS sequence"/>
</dbReference>
<dbReference type="PANTHER" id="PTHR31239">
    <property type="entry name" value="NICOLIN 1"/>
    <property type="match status" value="1"/>
</dbReference>
<evidence type="ECO:0000313" key="1">
    <source>
        <dbReference type="EMBL" id="KAI6660934.1"/>
    </source>
</evidence>
<keyword evidence="2" id="KW-1185">Reference proteome</keyword>
<evidence type="ECO:0008006" key="3">
    <source>
        <dbReference type="Google" id="ProtNLM"/>
    </source>
</evidence>
<reference evidence="1 2" key="1">
    <citation type="journal article" date="2023" name="BMC Biol.">
        <title>The compact genome of the sponge Oopsacas minuta (Hexactinellida) is lacking key metazoan core genes.</title>
        <authorList>
            <person name="Santini S."/>
            <person name="Schenkelaars Q."/>
            <person name="Jourda C."/>
            <person name="Duchesne M."/>
            <person name="Belahbib H."/>
            <person name="Rocher C."/>
            <person name="Selva M."/>
            <person name="Riesgo A."/>
            <person name="Vervoort M."/>
            <person name="Leys S.P."/>
            <person name="Kodjabachian L."/>
            <person name="Le Bivic A."/>
            <person name="Borchiellini C."/>
            <person name="Claverie J.M."/>
            <person name="Renard E."/>
        </authorList>
    </citation>
    <scope>NUCLEOTIDE SEQUENCE [LARGE SCALE GENOMIC DNA]</scope>
    <source>
        <strain evidence="1">SPO-2</strain>
    </source>
</reference>
<gene>
    <name evidence="1" type="ORF">LOD99_13658</name>
</gene>
<name>A0AAV7KL99_9METZ</name>
<accession>A0AAV7KL99</accession>
<dbReference type="GO" id="GO:0005654">
    <property type="term" value="C:nucleoplasm"/>
    <property type="evidence" value="ECO:0007669"/>
    <property type="project" value="TreeGrafter"/>
</dbReference>